<keyword evidence="1" id="KW-0472">Membrane</keyword>
<keyword evidence="5" id="KW-1185">Reference proteome</keyword>
<sequence>MHILELLWLSFRITNIPSINQSIIHTAKTATYAKTLLLSSTFFGLGSGLLSTHLWPEESIIYLDLPGILLGDIIRVHLYHIMPFISTSLVFVASSTLVWLLIGLAAEKLANIVKRS</sequence>
<keyword evidence="1" id="KW-1133">Transmembrane helix</keyword>
<evidence type="ECO:0000313" key="2">
    <source>
        <dbReference type="EMBL" id="ALL01873.1"/>
    </source>
</evidence>
<accession>A0A0N7JDD3</accession>
<dbReference type="Proteomes" id="UP000058613">
    <property type="component" value="Chromosome"/>
</dbReference>
<dbReference type="AlphaFoldDB" id="A0A0N7JDD3"/>
<evidence type="ECO:0000313" key="4">
    <source>
        <dbReference type="Proteomes" id="UP000058613"/>
    </source>
</evidence>
<feature type="transmembrane region" description="Helical" evidence="1">
    <location>
        <begin position="76"/>
        <end position="106"/>
    </location>
</feature>
<reference evidence="3 5" key="2">
    <citation type="submission" date="2017-05" db="EMBL/GenBank/DDBJ databases">
        <title>The draft genome of the hyperthermophilic archaeon 'Pyrodictium delaneyi strain Hulk', an iron and nitrate reducer, reveals the capacity for sulfate reduction.</title>
        <authorList>
            <person name="Demey L.M."/>
            <person name="Miller C."/>
            <person name="Manzella M."/>
            <person name="Reguera G."/>
            <person name="Kashefi K."/>
        </authorList>
    </citation>
    <scope>NUCLEOTIDE SEQUENCE [LARGE SCALE GENOMIC DNA]</scope>
    <source>
        <strain evidence="3 5">Hulk</strain>
    </source>
</reference>
<dbReference type="EMBL" id="CP013011">
    <property type="protein sequence ID" value="ALL01873.1"/>
    <property type="molecule type" value="Genomic_DNA"/>
</dbReference>
<dbReference type="RefSeq" id="WP_055410162.1">
    <property type="nucleotide sequence ID" value="NZ_CP013011.1"/>
</dbReference>
<evidence type="ECO:0000313" key="5">
    <source>
        <dbReference type="Proteomes" id="UP000196694"/>
    </source>
</evidence>
<organism evidence="2 4">
    <name type="scientific">Pyrodictium delaneyi</name>
    <dbReference type="NCBI Taxonomy" id="1273541"/>
    <lineage>
        <taxon>Archaea</taxon>
        <taxon>Thermoproteota</taxon>
        <taxon>Thermoprotei</taxon>
        <taxon>Desulfurococcales</taxon>
        <taxon>Pyrodictiaceae</taxon>
        <taxon>Pyrodictium</taxon>
    </lineage>
</organism>
<dbReference type="GeneID" id="26100171"/>
<proteinExistence type="predicted"/>
<dbReference type="STRING" id="1273541.Pyrde_1830"/>
<reference evidence="2 4" key="1">
    <citation type="submission" date="2015-10" db="EMBL/GenBank/DDBJ databases">
        <title>Complete genome sequence of hyperthermophilic archaeon Pyrodictium delaneyi Su06.</title>
        <authorList>
            <person name="Jung J.-H."/>
            <person name="Lin J."/>
            <person name="Holden J.F."/>
            <person name="Park C.-S."/>
        </authorList>
    </citation>
    <scope>NUCLEOTIDE SEQUENCE [LARGE SCALE GENOMIC DNA]</scope>
    <source>
        <strain evidence="2 4">Su06</strain>
    </source>
</reference>
<evidence type="ECO:0000313" key="3">
    <source>
        <dbReference type="EMBL" id="OWJ54923.1"/>
    </source>
</evidence>
<dbReference type="Proteomes" id="UP000196694">
    <property type="component" value="Unassembled WGS sequence"/>
</dbReference>
<gene>
    <name evidence="3" type="ORF">Pdsh_04250</name>
    <name evidence="2" type="ORF">Pyrde_1830</name>
</gene>
<evidence type="ECO:0000256" key="1">
    <source>
        <dbReference type="SAM" id="Phobius"/>
    </source>
</evidence>
<name>A0A0N7JDD3_9CREN</name>
<dbReference type="EMBL" id="NCQP01000002">
    <property type="protein sequence ID" value="OWJ54923.1"/>
    <property type="molecule type" value="Genomic_DNA"/>
</dbReference>
<protein>
    <submittedName>
        <fullName evidence="2">Uncharacterized protein</fullName>
    </submittedName>
</protein>
<keyword evidence="1" id="KW-0812">Transmembrane</keyword>
<dbReference type="KEGG" id="pdl:Pyrde_1830"/>